<dbReference type="SUPFAM" id="SSF52833">
    <property type="entry name" value="Thioredoxin-like"/>
    <property type="match status" value="1"/>
</dbReference>
<dbReference type="InterPro" id="IPR013766">
    <property type="entry name" value="Thioredoxin_domain"/>
</dbReference>
<dbReference type="GO" id="GO:0015036">
    <property type="term" value="F:disulfide oxidoreductase activity"/>
    <property type="evidence" value="ECO:0007669"/>
    <property type="project" value="UniProtKB-ARBA"/>
</dbReference>
<keyword evidence="1" id="KW-0676">Redox-active center</keyword>
<dbReference type="PROSITE" id="PS51352">
    <property type="entry name" value="THIOREDOXIN_2"/>
    <property type="match status" value="1"/>
</dbReference>
<evidence type="ECO:0000259" key="3">
    <source>
        <dbReference type="PROSITE" id="PS51352"/>
    </source>
</evidence>
<accession>A0A1W9I2T3</accession>
<dbReference type="Proteomes" id="UP000192872">
    <property type="component" value="Unassembled WGS sequence"/>
</dbReference>
<dbReference type="STRING" id="1827387.A4S15_00095"/>
<feature type="chain" id="PRO_5010878652" description="Thioredoxin domain-containing protein" evidence="2">
    <location>
        <begin position="26"/>
        <end position="132"/>
    </location>
</feature>
<proteinExistence type="predicted"/>
<dbReference type="RefSeq" id="WP_376803093.1">
    <property type="nucleotide sequence ID" value="NZ_DBNB01000034.1"/>
</dbReference>
<evidence type="ECO:0000256" key="2">
    <source>
        <dbReference type="SAM" id="SignalP"/>
    </source>
</evidence>
<dbReference type="InterPro" id="IPR036249">
    <property type="entry name" value="Thioredoxin-like_sf"/>
</dbReference>
<keyword evidence="2" id="KW-0732">Signal</keyword>
<evidence type="ECO:0000256" key="1">
    <source>
        <dbReference type="ARBA" id="ARBA00023284"/>
    </source>
</evidence>
<dbReference type="InterPro" id="IPR017937">
    <property type="entry name" value="Thioredoxin_CS"/>
</dbReference>
<protein>
    <recommendedName>
        <fullName evidence="3">Thioredoxin domain-containing protein</fullName>
    </recommendedName>
</protein>
<dbReference type="CDD" id="cd02947">
    <property type="entry name" value="TRX_family"/>
    <property type="match status" value="1"/>
</dbReference>
<evidence type="ECO:0000313" key="4">
    <source>
        <dbReference type="EMBL" id="OQW53897.1"/>
    </source>
</evidence>
<dbReference type="Gene3D" id="3.40.30.10">
    <property type="entry name" value="Glutaredoxin"/>
    <property type="match status" value="1"/>
</dbReference>
<dbReference type="AlphaFoldDB" id="A0A1W9I2T3"/>
<dbReference type="Pfam" id="PF00085">
    <property type="entry name" value="Thioredoxin"/>
    <property type="match status" value="1"/>
</dbReference>
<reference evidence="4 5" key="1">
    <citation type="journal article" date="2017" name="Water Res.">
        <title>Comammox in drinking water systems.</title>
        <authorList>
            <person name="Wang Y."/>
            <person name="Ma L."/>
            <person name="Mao Y."/>
            <person name="Jiang X."/>
            <person name="Xia Y."/>
            <person name="Yu K."/>
            <person name="Li B."/>
            <person name="Zhang T."/>
        </authorList>
    </citation>
    <scope>NUCLEOTIDE SEQUENCE [LARGE SCALE GENOMIC DNA]</scope>
    <source>
        <strain evidence="4">SG_bin8</strain>
    </source>
</reference>
<feature type="domain" description="Thioredoxin" evidence="3">
    <location>
        <begin position="11"/>
        <end position="132"/>
    </location>
</feature>
<dbReference type="EMBL" id="LWDL01000005">
    <property type="protein sequence ID" value="OQW53897.1"/>
    <property type="molecule type" value="Genomic_DNA"/>
</dbReference>
<gene>
    <name evidence="4" type="ORF">A4S15_00095</name>
</gene>
<organism evidence="4 5">
    <name type="scientific">Candidatus Raskinella chloraquaticus</name>
    <dbReference type="NCBI Taxonomy" id="1951219"/>
    <lineage>
        <taxon>Bacteria</taxon>
        <taxon>Pseudomonadati</taxon>
        <taxon>Pseudomonadota</taxon>
        <taxon>Alphaproteobacteria</taxon>
        <taxon>Hyphomicrobiales</taxon>
        <taxon>Phreatobacteraceae</taxon>
        <taxon>Candidatus Raskinella</taxon>
    </lineage>
</organism>
<evidence type="ECO:0000313" key="5">
    <source>
        <dbReference type="Proteomes" id="UP000192872"/>
    </source>
</evidence>
<feature type="signal peptide" evidence="2">
    <location>
        <begin position="1"/>
        <end position="25"/>
    </location>
</feature>
<sequence length="132" mass="14518">MMNRRSLLALITGAALVPLMRAAEAAAGFLHYKAEEFAQMLKNGDTIVIHVHADWCPTCTRQLVTLDQMAGEAAFSRVRFVRVNFDTDLDFLRANRVSSQSTIIVVKGGHEASRFVGVTRAGEIRTRITAAV</sequence>
<comment type="caution">
    <text evidence="4">The sequence shown here is derived from an EMBL/GenBank/DDBJ whole genome shotgun (WGS) entry which is preliminary data.</text>
</comment>
<dbReference type="PROSITE" id="PS00194">
    <property type="entry name" value="THIOREDOXIN_1"/>
    <property type="match status" value="1"/>
</dbReference>
<name>A0A1W9I2T3_9HYPH</name>